<proteinExistence type="predicted"/>
<dbReference type="EMBL" id="JAYWIO010000005">
    <property type="protein sequence ID" value="KAK7261293.1"/>
    <property type="molecule type" value="Genomic_DNA"/>
</dbReference>
<organism evidence="1 2">
    <name type="scientific">Crotalaria pallida</name>
    <name type="common">Smooth rattlebox</name>
    <name type="synonym">Crotalaria striata</name>
    <dbReference type="NCBI Taxonomy" id="3830"/>
    <lineage>
        <taxon>Eukaryota</taxon>
        <taxon>Viridiplantae</taxon>
        <taxon>Streptophyta</taxon>
        <taxon>Embryophyta</taxon>
        <taxon>Tracheophyta</taxon>
        <taxon>Spermatophyta</taxon>
        <taxon>Magnoliopsida</taxon>
        <taxon>eudicotyledons</taxon>
        <taxon>Gunneridae</taxon>
        <taxon>Pentapetalae</taxon>
        <taxon>rosids</taxon>
        <taxon>fabids</taxon>
        <taxon>Fabales</taxon>
        <taxon>Fabaceae</taxon>
        <taxon>Papilionoideae</taxon>
        <taxon>50 kb inversion clade</taxon>
        <taxon>genistoids sensu lato</taxon>
        <taxon>core genistoids</taxon>
        <taxon>Crotalarieae</taxon>
        <taxon>Crotalaria</taxon>
    </lineage>
</organism>
<gene>
    <name evidence="1" type="ORF">RIF29_27602</name>
</gene>
<evidence type="ECO:0000313" key="1">
    <source>
        <dbReference type="EMBL" id="KAK7261293.1"/>
    </source>
</evidence>
<protein>
    <submittedName>
        <fullName evidence="1">Uncharacterized protein</fullName>
    </submittedName>
</protein>
<dbReference type="Proteomes" id="UP001372338">
    <property type="component" value="Unassembled WGS sequence"/>
</dbReference>
<comment type="caution">
    <text evidence="1">The sequence shown here is derived from an EMBL/GenBank/DDBJ whole genome shotgun (WGS) entry which is preliminary data.</text>
</comment>
<name>A0AAN9HYW8_CROPI</name>
<keyword evidence="2" id="KW-1185">Reference proteome</keyword>
<sequence length="70" mass="7757">MCIVLRFPGGVGEDRVGHLIFVFRNVSNVMWDVKSAAVFVFLVCCKLAHYRGAKKIKNPLTVDCGIGWSS</sequence>
<accession>A0AAN9HYW8</accession>
<dbReference type="AlphaFoldDB" id="A0AAN9HYW8"/>
<evidence type="ECO:0000313" key="2">
    <source>
        <dbReference type="Proteomes" id="UP001372338"/>
    </source>
</evidence>
<reference evidence="1 2" key="1">
    <citation type="submission" date="2024-01" db="EMBL/GenBank/DDBJ databases">
        <title>The genomes of 5 underutilized Papilionoideae crops provide insights into root nodulation and disease resistanc.</title>
        <authorList>
            <person name="Yuan L."/>
        </authorList>
    </citation>
    <scope>NUCLEOTIDE SEQUENCE [LARGE SCALE GENOMIC DNA]</scope>
    <source>
        <strain evidence="1">ZHUSHIDOU_FW_LH</strain>
        <tissue evidence="1">Leaf</tissue>
    </source>
</reference>